<feature type="compositionally biased region" description="Gly residues" evidence="1">
    <location>
        <begin position="161"/>
        <end position="175"/>
    </location>
</feature>
<dbReference type="KEGG" id="tng:GSTEN00006440G001"/>
<comment type="caution">
    <text evidence="2">The sequence shown here is derived from an EMBL/GenBank/DDBJ whole genome shotgun (WGS) entry which is preliminary data.</text>
</comment>
<feature type="compositionally biased region" description="Low complexity" evidence="1">
    <location>
        <begin position="121"/>
        <end position="133"/>
    </location>
</feature>
<sequence length="280" mass="28590">MVHLSTAVHLLGGLWVGLDGPVRRRAGGLGSVPVSRRLGNKKRSAKKRCSVEPVCADAGSPPPRPRPACATPLRTTQRQPRPQAALHEAQLPHQLHPPGPGRRALQALQRQQDEASGGGAAAAAALVPGQPGAPEEDHPHSAGEASLPLLRRRAGATLPGRRGGVCGVAPGGGVPTGTSRSRPVPPWDHLYGGSGTGAGVLGGARPPPRPCWTTCAPPCTACFRTASTAPSSRTTTVVPLGGGGAGRNWNGRTATLSWTPVRRSRTCDGVGRLSGGELAS</sequence>
<reference evidence="2" key="2">
    <citation type="submission" date="2004-02" db="EMBL/GenBank/DDBJ databases">
        <authorList>
            <consortium name="Genoscope"/>
            <consortium name="Whitehead Institute Centre for Genome Research"/>
        </authorList>
    </citation>
    <scope>NUCLEOTIDE SEQUENCE</scope>
</reference>
<evidence type="ECO:0000313" key="2">
    <source>
        <dbReference type="EMBL" id="CAF91600.1"/>
    </source>
</evidence>
<feature type="region of interest" description="Disordered" evidence="1">
    <location>
        <begin position="25"/>
        <end position="185"/>
    </location>
</feature>
<gene>
    <name evidence="2" type="ORF">GSTENG00006440001</name>
</gene>
<feature type="region of interest" description="Disordered" evidence="1">
    <location>
        <begin position="232"/>
        <end position="252"/>
    </location>
</feature>
<protein>
    <submittedName>
        <fullName evidence="2">(spotted green pufferfish) hypothetical protein</fullName>
    </submittedName>
</protein>
<reference evidence="2" key="1">
    <citation type="journal article" date="2004" name="Nature">
        <title>Genome duplication in the teleost fish Tetraodon nigroviridis reveals the early vertebrate proto-karyotype.</title>
        <authorList>
            <person name="Jaillon O."/>
            <person name="Aury J.-M."/>
            <person name="Brunet F."/>
            <person name="Petit J.-L."/>
            <person name="Stange-Thomann N."/>
            <person name="Mauceli E."/>
            <person name="Bouneau L."/>
            <person name="Fischer C."/>
            <person name="Ozouf-Costaz C."/>
            <person name="Bernot A."/>
            <person name="Nicaud S."/>
            <person name="Jaffe D."/>
            <person name="Fisher S."/>
            <person name="Lutfalla G."/>
            <person name="Dossat C."/>
            <person name="Segurens B."/>
            <person name="Dasilva C."/>
            <person name="Salanoubat M."/>
            <person name="Levy M."/>
            <person name="Boudet N."/>
            <person name="Castellano S."/>
            <person name="Anthouard V."/>
            <person name="Jubin C."/>
            <person name="Castelli V."/>
            <person name="Katinka M."/>
            <person name="Vacherie B."/>
            <person name="Biemont C."/>
            <person name="Skalli Z."/>
            <person name="Cattolico L."/>
            <person name="Poulain J."/>
            <person name="De Berardinis V."/>
            <person name="Cruaud C."/>
            <person name="Duprat S."/>
            <person name="Brottier P."/>
            <person name="Coutanceau J.-P."/>
            <person name="Gouzy J."/>
            <person name="Parra G."/>
            <person name="Lardier G."/>
            <person name="Chapple C."/>
            <person name="McKernan K.J."/>
            <person name="McEwan P."/>
            <person name="Bosak S."/>
            <person name="Kellis M."/>
            <person name="Volff J.-N."/>
            <person name="Guigo R."/>
            <person name="Zody M.C."/>
            <person name="Mesirov J."/>
            <person name="Lindblad-Toh K."/>
            <person name="Birren B."/>
            <person name="Nusbaum C."/>
            <person name="Kahn D."/>
            <person name="Robinson-Rechavi M."/>
            <person name="Laudet V."/>
            <person name="Schachter V."/>
            <person name="Quetier F."/>
            <person name="Saurin W."/>
            <person name="Scarpelli C."/>
            <person name="Wincker P."/>
            <person name="Lander E.S."/>
            <person name="Weissenbach J."/>
            <person name="Roest Crollius H."/>
        </authorList>
    </citation>
    <scope>NUCLEOTIDE SEQUENCE [LARGE SCALE GENOMIC DNA]</scope>
</reference>
<feature type="compositionally biased region" description="Low complexity" evidence="1">
    <location>
        <begin position="67"/>
        <end position="76"/>
    </location>
</feature>
<organism evidence="2">
    <name type="scientific">Tetraodon nigroviridis</name>
    <name type="common">Spotted green pufferfish</name>
    <name type="synonym">Chelonodon nigroviridis</name>
    <dbReference type="NCBI Taxonomy" id="99883"/>
    <lineage>
        <taxon>Eukaryota</taxon>
        <taxon>Metazoa</taxon>
        <taxon>Chordata</taxon>
        <taxon>Craniata</taxon>
        <taxon>Vertebrata</taxon>
        <taxon>Euteleostomi</taxon>
        <taxon>Actinopterygii</taxon>
        <taxon>Neopterygii</taxon>
        <taxon>Teleostei</taxon>
        <taxon>Neoteleostei</taxon>
        <taxon>Acanthomorphata</taxon>
        <taxon>Eupercaria</taxon>
        <taxon>Tetraodontiformes</taxon>
        <taxon>Tetradontoidea</taxon>
        <taxon>Tetraodontidae</taxon>
        <taxon>Tetraodon</taxon>
    </lineage>
</organism>
<name>Q4T682_TETNG</name>
<dbReference type="AlphaFoldDB" id="Q4T682"/>
<proteinExistence type="predicted"/>
<accession>Q4T682</accession>
<evidence type="ECO:0000256" key="1">
    <source>
        <dbReference type="SAM" id="MobiDB-lite"/>
    </source>
</evidence>
<dbReference type="EMBL" id="CAAE01008882">
    <property type="protein sequence ID" value="CAF91600.1"/>
    <property type="molecule type" value="Genomic_DNA"/>
</dbReference>
<feature type="compositionally biased region" description="Basic residues" evidence="1">
    <location>
        <begin position="38"/>
        <end position="48"/>
    </location>
</feature>